<evidence type="ECO:0000313" key="1">
    <source>
        <dbReference type="EMBL" id="WNL49913.1"/>
    </source>
</evidence>
<gene>
    <name evidence="1" type="ORF">MarFTMF_397</name>
</gene>
<name>A0AA96EMT8_9VIRU</name>
<accession>A0AA96EMT8</accession>
<proteinExistence type="predicted"/>
<sequence length="125" mass="14408">MEMFLESREWLALCLVVEQKLEKRKETSSAGGWFIDTETFSTFSYMAGTDIKHGPFQTVEKQIYKGYESIVTELETFGTYINGKLEGEFIQKKWLLSHAKGVPNFLLFGTVSTYEKGVKKIFLQQ</sequence>
<dbReference type="EMBL" id="OR343188">
    <property type="protein sequence ID" value="WNL49913.1"/>
    <property type="molecule type" value="Genomic_DNA"/>
</dbReference>
<reference evidence="1" key="1">
    <citation type="submission" date="2023-07" db="EMBL/GenBank/DDBJ databases">
        <authorList>
            <person name="Xia Y."/>
        </authorList>
    </citation>
    <scope>NUCLEOTIDE SEQUENCE</scope>
    <source>
        <strain evidence="1">F</strain>
    </source>
</reference>
<organism evidence="1">
    <name type="scientific">Marseillevirus sp</name>
    <dbReference type="NCBI Taxonomy" id="2809551"/>
    <lineage>
        <taxon>Viruses</taxon>
        <taxon>Varidnaviria</taxon>
        <taxon>Bamfordvirae</taxon>
        <taxon>Nucleocytoviricota</taxon>
        <taxon>Megaviricetes</taxon>
        <taxon>Pimascovirales</taxon>
        <taxon>Pimascovirales incertae sedis</taxon>
        <taxon>Marseilleviridae</taxon>
        <taxon>Marseillevirus</taxon>
    </lineage>
</organism>
<protein>
    <submittedName>
        <fullName evidence="1">Uncharacterized protein</fullName>
    </submittedName>
</protein>